<dbReference type="Gene3D" id="3.40.50.150">
    <property type="entry name" value="Vaccinia Virus protein VP39"/>
    <property type="match status" value="1"/>
</dbReference>
<dbReference type="Pfam" id="PF10672">
    <property type="entry name" value="Methyltrans_SAM"/>
    <property type="match status" value="1"/>
</dbReference>
<name>A0ABR6PWV0_9SPHI</name>
<evidence type="ECO:0000256" key="7">
    <source>
        <dbReference type="ARBA" id="ARBA00022884"/>
    </source>
</evidence>
<proteinExistence type="inferred from homology"/>
<keyword evidence="9" id="KW-0812">Transmembrane</keyword>
<dbReference type="Gene3D" id="2.30.130.10">
    <property type="entry name" value="PUA domain"/>
    <property type="match status" value="1"/>
</dbReference>
<dbReference type="SUPFAM" id="SSF88697">
    <property type="entry name" value="PUA domain-like"/>
    <property type="match status" value="1"/>
</dbReference>
<dbReference type="PANTHER" id="PTHR42873:SF1">
    <property type="entry name" value="S-ADENOSYLMETHIONINE-DEPENDENT METHYLTRANSFERASE DOMAIN-CONTAINING PROTEIN"/>
    <property type="match status" value="1"/>
</dbReference>
<dbReference type="InterPro" id="IPR015947">
    <property type="entry name" value="PUA-like_sf"/>
</dbReference>
<evidence type="ECO:0000256" key="6">
    <source>
        <dbReference type="ARBA" id="ARBA00022691"/>
    </source>
</evidence>
<dbReference type="InterPro" id="IPR019614">
    <property type="entry name" value="SAM-dep_methyl-trfase"/>
</dbReference>
<evidence type="ECO:0000256" key="1">
    <source>
        <dbReference type="ARBA" id="ARBA00004496"/>
    </source>
</evidence>
<keyword evidence="12" id="KW-1185">Reference proteome</keyword>
<dbReference type="Pfam" id="PF17785">
    <property type="entry name" value="PUA_3"/>
    <property type="match status" value="1"/>
</dbReference>
<gene>
    <name evidence="11" type="ORF">HDF23_005584</name>
</gene>
<dbReference type="GO" id="GO:0008168">
    <property type="term" value="F:methyltransferase activity"/>
    <property type="evidence" value="ECO:0007669"/>
    <property type="project" value="UniProtKB-KW"/>
</dbReference>
<keyword evidence="3" id="KW-0698">rRNA processing</keyword>
<evidence type="ECO:0000259" key="10">
    <source>
        <dbReference type="SMART" id="SM00359"/>
    </source>
</evidence>
<dbReference type="InterPro" id="IPR041532">
    <property type="entry name" value="RlmI-like_PUA"/>
</dbReference>
<evidence type="ECO:0000313" key="12">
    <source>
        <dbReference type="Proteomes" id="UP000541583"/>
    </source>
</evidence>
<evidence type="ECO:0000313" key="11">
    <source>
        <dbReference type="EMBL" id="MBB6112801.1"/>
    </source>
</evidence>
<evidence type="ECO:0000256" key="2">
    <source>
        <dbReference type="ARBA" id="ARBA00022490"/>
    </source>
</evidence>
<keyword evidence="4 11" id="KW-0489">Methyltransferase</keyword>
<accession>A0ABR6PWV0</accession>
<dbReference type="PANTHER" id="PTHR42873">
    <property type="entry name" value="RIBOSOMAL RNA LARGE SUBUNIT METHYLTRANSFERASE"/>
    <property type="match status" value="1"/>
</dbReference>
<dbReference type="InterPro" id="IPR002478">
    <property type="entry name" value="PUA"/>
</dbReference>
<dbReference type="CDD" id="cd02440">
    <property type="entry name" value="AdoMet_MTases"/>
    <property type="match status" value="1"/>
</dbReference>
<evidence type="ECO:0000256" key="8">
    <source>
        <dbReference type="ARBA" id="ARBA00038091"/>
    </source>
</evidence>
<dbReference type="Proteomes" id="UP000541583">
    <property type="component" value="Unassembled WGS sequence"/>
</dbReference>
<keyword evidence="6" id="KW-0949">S-adenosyl-L-methionine</keyword>
<comment type="subcellular location">
    <subcellularLocation>
        <location evidence="1">Cytoplasm</location>
    </subcellularLocation>
</comment>
<evidence type="ECO:0000256" key="9">
    <source>
        <dbReference type="SAM" id="Phobius"/>
    </source>
</evidence>
<keyword evidence="7" id="KW-0694">RNA-binding</keyword>
<reference evidence="11 12" key="1">
    <citation type="submission" date="2020-08" db="EMBL/GenBank/DDBJ databases">
        <title>Genomic Encyclopedia of Type Strains, Phase IV (KMG-V): Genome sequencing to study the core and pangenomes of soil and plant-associated prokaryotes.</title>
        <authorList>
            <person name="Whitman W."/>
        </authorList>
    </citation>
    <scope>NUCLEOTIDE SEQUENCE [LARGE SCALE GENOMIC DNA]</scope>
    <source>
        <strain evidence="11 12">ANJLi2</strain>
    </source>
</reference>
<evidence type="ECO:0000256" key="4">
    <source>
        <dbReference type="ARBA" id="ARBA00022603"/>
    </source>
</evidence>
<comment type="caution">
    <text evidence="11">The sequence shown here is derived from an EMBL/GenBank/DDBJ whole genome shotgun (WGS) entry which is preliminary data.</text>
</comment>
<sequence length="421" mass="46847">MIGSPTIIHYSPLTIHYLPICITFAVMIDVLLNKGKEKAVLQKHPWVFSGAVEKVKGKPANGDVVRLLNAKGDFMAYGFYNDQSRVALRLLEWEEAIEINDEWFRRKLATAIKSRTHVLANGTNTCRLVFSEADYLPGLIVDKYAGHLAVQVLTSGMERVMPVIIDELQKLLNPESISDKSDNSSRAHEGLAEAENKVLFGNPPPEIVEVLENNIVYGINITEGQKSGFYCDQRDNRHIVANYAKGKKVLDCFCYTGGFTLNSLKNGAASVTSVDSSALAIETLKENILLNKLDADKHTAIKSDVNVQLRKFRDDGEKFDVIVLDPPKYAPSRSALTRASRAYKDLNRLGMLLLNEGGLLATYSCSGAMDMESFKQVIAWAALDAGKQVQFIYQFHQPEDHPVRASFPEGEYLKGLLCRVF</sequence>
<organism evidence="11 12">
    <name type="scientific">Mucilaginibacter lappiensis</name>
    <dbReference type="NCBI Taxonomy" id="354630"/>
    <lineage>
        <taxon>Bacteria</taxon>
        <taxon>Pseudomonadati</taxon>
        <taxon>Bacteroidota</taxon>
        <taxon>Sphingobacteriia</taxon>
        <taxon>Sphingobacteriales</taxon>
        <taxon>Sphingobacteriaceae</taxon>
        <taxon>Mucilaginibacter</taxon>
    </lineage>
</organism>
<dbReference type="InterPro" id="IPR029063">
    <property type="entry name" value="SAM-dependent_MTases_sf"/>
</dbReference>
<dbReference type="Gene3D" id="3.30.750.80">
    <property type="entry name" value="RNA methyltransferase domain (HRMD) like"/>
    <property type="match status" value="1"/>
</dbReference>
<dbReference type="EC" id="2.1.1.191" evidence="11"/>
<dbReference type="CDD" id="cd21153">
    <property type="entry name" value="PUA_RlmI"/>
    <property type="match status" value="1"/>
</dbReference>
<keyword evidence="5 11" id="KW-0808">Transferase</keyword>
<protein>
    <submittedName>
        <fullName evidence="11">23S rRNA (Cytosine1962-C5)-methyltransferase</fullName>
        <ecNumber evidence="11">2.1.1.191</ecNumber>
    </submittedName>
</protein>
<dbReference type="GO" id="GO:0032259">
    <property type="term" value="P:methylation"/>
    <property type="evidence" value="ECO:0007669"/>
    <property type="project" value="UniProtKB-KW"/>
</dbReference>
<evidence type="ECO:0000256" key="5">
    <source>
        <dbReference type="ARBA" id="ARBA00022679"/>
    </source>
</evidence>
<dbReference type="SMART" id="SM00359">
    <property type="entry name" value="PUA"/>
    <property type="match status" value="1"/>
</dbReference>
<dbReference type="EMBL" id="JACHCB010000022">
    <property type="protein sequence ID" value="MBB6112801.1"/>
    <property type="molecule type" value="Genomic_DNA"/>
</dbReference>
<feature type="transmembrane region" description="Helical" evidence="9">
    <location>
        <begin position="15"/>
        <end position="32"/>
    </location>
</feature>
<evidence type="ECO:0000256" key="3">
    <source>
        <dbReference type="ARBA" id="ARBA00022552"/>
    </source>
</evidence>
<keyword evidence="2" id="KW-0963">Cytoplasm</keyword>
<dbReference type="InterPro" id="IPR036974">
    <property type="entry name" value="PUA_sf"/>
</dbReference>
<dbReference type="PROSITE" id="PS50890">
    <property type="entry name" value="PUA"/>
    <property type="match status" value="1"/>
</dbReference>
<comment type="similarity">
    <text evidence="8">Belongs to the methyltransferase superfamily. RlmI family.</text>
</comment>
<keyword evidence="9" id="KW-1133">Transmembrane helix</keyword>
<dbReference type="SUPFAM" id="SSF53335">
    <property type="entry name" value="S-adenosyl-L-methionine-dependent methyltransferases"/>
    <property type="match status" value="1"/>
</dbReference>
<dbReference type="CDD" id="cd11572">
    <property type="entry name" value="RlmI_M_like"/>
    <property type="match status" value="1"/>
</dbReference>
<feature type="domain" description="PUA" evidence="10">
    <location>
        <begin position="28"/>
        <end position="113"/>
    </location>
</feature>
<keyword evidence="9" id="KW-0472">Membrane</keyword>